<sequence>MKWGKPKKSLEDLLKAERERAVGHEERERVRKAWDDAAREVARMIRQTPIGSYARLHWDGSTPPDVPEEKGYIGWDLSLRLPFTPDAAGRKGVKRILHDLEDLHERLGGKVSVEETSSIRNYDYPDEVQFTLVTVTITCTVQDRPVRVTARYSR</sequence>
<evidence type="ECO:0000313" key="1">
    <source>
        <dbReference type="EMBL" id="KUL34778.1"/>
    </source>
</evidence>
<evidence type="ECO:0000313" key="2">
    <source>
        <dbReference type="Proteomes" id="UP000053923"/>
    </source>
</evidence>
<accession>A0A0X3UQD0</accession>
<protein>
    <submittedName>
        <fullName evidence="1">Uncharacterized protein</fullName>
    </submittedName>
</protein>
<keyword evidence="2" id="KW-1185">Reference proteome</keyword>
<gene>
    <name evidence="1" type="ORF">ADL12_20650</name>
</gene>
<dbReference type="RefSeq" id="WP_062704148.1">
    <property type="nucleotide sequence ID" value="NZ_LLZG01000165.1"/>
</dbReference>
<dbReference type="EMBL" id="LLZG01000165">
    <property type="protein sequence ID" value="KUL34778.1"/>
    <property type="molecule type" value="Genomic_DNA"/>
</dbReference>
<name>A0A0X3UQD0_9ACTN</name>
<dbReference type="AlphaFoldDB" id="A0A0X3UQD0"/>
<comment type="caution">
    <text evidence="1">The sequence shown here is derived from an EMBL/GenBank/DDBJ whole genome shotgun (WGS) entry which is preliminary data.</text>
</comment>
<proteinExistence type="predicted"/>
<dbReference type="Proteomes" id="UP000053923">
    <property type="component" value="Unassembled WGS sequence"/>
</dbReference>
<reference evidence="2" key="1">
    <citation type="submission" date="2015-10" db="EMBL/GenBank/DDBJ databases">
        <authorList>
            <person name="Ju K.-S."/>
            <person name="Doroghazi J.R."/>
            <person name="Metcalf W.W."/>
        </authorList>
    </citation>
    <scope>NUCLEOTIDE SEQUENCE [LARGE SCALE GENOMIC DNA]</scope>
    <source>
        <strain evidence="2">NRRL 3151</strain>
    </source>
</reference>
<organism evidence="1 2">
    <name type="scientific">Streptomyces regalis</name>
    <dbReference type="NCBI Taxonomy" id="68262"/>
    <lineage>
        <taxon>Bacteria</taxon>
        <taxon>Bacillati</taxon>
        <taxon>Actinomycetota</taxon>
        <taxon>Actinomycetes</taxon>
        <taxon>Kitasatosporales</taxon>
        <taxon>Streptomycetaceae</taxon>
        <taxon>Streptomyces</taxon>
    </lineage>
</organism>